<feature type="binding site" evidence="12">
    <location>
        <position position="142"/>
    </location>
    <ligand>
        <name>Mg(2+)</name>
        <dbReference type="ChEBI" id="CHEBI:18420"/>
        <label>1</label>
    </ligand>
</feature>
<evidence type="ECO:0000256" key="7">
    <source>
        <dbReference type="ARBA" id="ARBA00022801"/>
    </source>
</evidence>
<evidence type="ECO:0000313" key="15">
    <source>
        <dbReference type="Proteomes" id="UP001461341"/>
    </source>
</evidence>
<keyword evidence="10 12" id="KW-0233">DNA recombination</keyword>
<keyword evidence="9 12" id="KW-0238">DNA-binding</keyword>
<feature type="binding site" evidence="12">
    <location>
        <position position="69"/>
    </location>
    <ligand>
        <name>Mg(2+)</name>
        <dbReference type="ChEBI" id="CHEBI:18420"/>
        <label>2</label>
    </ligand>
</feature>
<feature type="binding site" evidence="12">
    <location>
        <position position="7"/>
    </location>
    <ligand>
        <name>Mg(2+)</name>
        <dbReference type="ChEBI" id="CHEBI:18420"/>
        <label>1</label>
    </ligand>
</feature>
<keyword evidence="6 12" id="KW-0227">DNA damage</keyword>
<dbReference type="EC" id="3.1.21.10" evidence="12 13"/>
<dbReference type="NCBIfam" id="TIGR00228">
    <property type="entry name" value="ruvC"/>
    <property type="match status" value="1"/>
</dbReference>
<evidence type="ECO:0000256" key="11">
    <source>
        <dbReference type="ARBA" id="ARBA00023204"/>
    </source>
</evidence>
<evidence type="ECO:0000256" key="9">
    <source>
        <dbReference type="ARBA" id="ARBA00023125"/>
    </source>
</evidence>
<evidence type="ECO:0000256" key="1">
    <source>
        <dbReference type="ARBA" id="ARBA00009518"/>
    </source>
</evidence>
<dbReference type="RefSeq" id="WP_369018895.1">
    <property type="nucleotide sequence ID" value="NZ_CP121689.1"/>
</dbReference>
<keyword evidence="7 12" id="KW-0378">Hydrolase</keyword>
<dbReference type="InterPro" id="IPR036397">
    <property type="entry name" value="RNaseH_sf"/>
</dbReference>
<dbReference type="InterPro" id="IPR002176">
    <property type="entry name" value="X-over_junc_endoDNase_RuvC"/>
</dbReference>
<evidence type="ECO:0000256" key="6">
    <source>
        <dbReference type="ARBA" id="ARBA00022763"/>
    </source>
</evidence>
<keyword evidence="15" id="KW-1185">Reference proteome</keyword>
<dbReference type="HAMAP" id="MF_00034">
    <property type="entry name" value="RuvC"/>
    <property type="match status" value="1"/>
</dbReference>
<evidence type="ECO:0000256" key="2">
    <source>
        <dbReference type="ARBA" id="ARBA00022490"/>
    </source>
</evidence>
<dbReference type="Gene3D" id="3.30.420.10">
    <property type="entry name" value="Ribonuclease H-like superfamily/Ribonuclease H"/>
    <property type="match status" value="1"/>
</dbReference>
<accession>A0ABZ2YEZ9</accession>
<gene>
    <name evidence="12 14" type="primary">ruvC</name>
    <name evidence="14" type="ORF">QBE54_03085</name>
</gene>
<evidence type="ECO:0000256" key="5">
    <source>
        <dbReference type="ARBA" id="ARBA00022759"/>
    </source>
</evidence>
<feature type="active site" evidence="12">
    <location>
        <position position="69"/>
    </location>
</feature>
<name>A0ABZ2YEZ9_9BACT</name>
<dbReference type="Proteomes" id="UP001461341">
    <property type="component" value="Chromosome"/>
</dbReference>
<dbReference type="PROSITE" id="PS01321">
    <property type="entry name" value="RUVC"/>
    <property type="match status" value="1"/>
</dbReference>
<dbReference type="InterPro" id="IPR012337">
    <property type="entry name" value="RNaseH-like_sf"/>
</dbReference>
<comment type="function">
    <text evidence="12">The RuvA-RuvB-RuvC complex processes Holliday junction (HJ) DNA during genetic recombination and DNA repair. Endonuclease that resolves HJ intermediates. Cleaves cruciform DNA by making single-stranded nicks across the HJ at symmetrical positions within the homologous arms, yielding a 5'-phosphate and a 3'-hydroxyl group; requires a central core of homology in the junction. The consensus cleavage sequence is 5'-(A/T)TT(C/G)-3'. Cleavage occurs on the 3'-side of the TT dinucleotide at the point of strand exchange. HJ branch migration catalyzed by RuvA-RuvB allows RuvC to scan DNA until it finds its consensus sequence, where it cleaves and resolves the cruciform DNA.</text>
</comment>
<organism evidence="14 15">
    <name type="scientific">Thermatribacter velox</name>
    <dbReference type="NCBI Taxonomy" id="3039681"/>
    <lineage>
        <taxon>Bacteria</taxon>
        <taxon>Pseudomonadati</taxon>
        <taxon>Atribacterota</taxon>
        <taxon>Atribacteria</taxon>
        <taxon>Atribacterales</taxon>
        <taxon>Thermatribacteraceae</taxon>
        <taxon>Thermatribacter</taxon>
    </lineage>
</organism>
<comment type="subcellular location">
    <subcellularLocation>
        <location evidence="12">Cytoplasm</location>
    </subcellularLocation>
</comment>
<evidence type="ECO:0000256" key="12">
    <source>
        <dbReference type="HAMAP-Rule" id="MF_00034"/>
    </source>
</evidence>
<keyword evidence="3 12" id="KW-0540">Nuclease</keyword>
<keyword evidence="5 12" id="KW-0255">Endonuclease</keyword>
<sequence>MIFLGVDPGTATTGVGVVAFEIKTKSFKPLFYDVITTSKSLSAALRLREIFEAVNHFIQVFSPHQMVVEELFFNRNVKTALSVGEARGVVLLCAALIGVPVFEYTPLEVKQAVVGYGRASKQQVIYMVRQILGISEEITPDDAADALALCVCHGFRLLLGSSNV</sequence>
<dbReference type="PANTHER" id="PTHR30194">
    <property type="entry name" value="CROSSOVER JUNCTION ENDODEOXYRIBONUCLEASE RUVC"/>
    <property type="match status" value="1"/>
</dbReference>
<keyword evidence="11 12" id="KW-0234">DNA repair</keyword>
<protein>
    <recommendedName>
        <fullName evidence="12 13">Crossover junction endodeoxyribonuclease RuvC</fullName>
        <ecNumber evidence="12 13">3.1.21.10</ecNumber>
    </recommendedName>
    <alternativeName>
        <fullName evidence="12">Holliday junction nuclease RuvC</fullName>
    </alternativeName>
    <alternativeName>
        <fullName evidence="12">Holliday junction resolvase RuvC</fullName>
    </alternativeName>
</protein>
<comment type="cofactor">
    <cofactor evidence="12">
        <name>Mg(2+)</name>
        <dbReference type="ChEBI" id="CHEBI:18420"/>
    </cofactor>
    <text evidence="12">Binds 2 Mg(2+) ion per subunit.</text>
</comment>
<reference evidence="14 15" key="1">
    <citation type="submission" date="2023-03" db="EMBL/GenBank/DDBJ databases">
        <title>Novel Species.</title>
        <authorList>
            <person name="Ma S."/>
        </authorList>
    </citation>
    <scope>NUCLEOTIDE SEQUENCE [LARGE SCALE GENOMIC DNA]</scope>
    <source>
        <strain evidence="14 15">B11</strain>
    </source>
</reference>
<comment type="catalytic activity">
    <reaction evidence="12">
        <text>Endonucleolytic cleavage at a junction such as a reciprocal single-stranded crossover between two homologous DNA duplexes (Holliday junction).</text>
        <dbReference type="EC" id="3.1.21.10"/>
    </reaction>
</comment>
<evidence type="ECO:0000256" key="10">
    <source>
        <dbReference type="ARBA" id="ARBA00023172"/>
    </source>
</evidence>
<dbReference type="EMBL" id="CP121689">
    <property type="protein sequence ID" value="WZL76731.1"/>
    <property type="molecule type" value="Genomic_DNA"/>
</dbReference>
<dbReference type="PRINTS" id="PR00696">
    <property type="entry name" value="RSOLVASERUVC"/>
</dbReference>
<dbReference type="NCBIfam" id="NF000711">
    <property type="entry name" value="PRK00039.2-1"/>
    <property type="match status" value="1"/>
</dbReference>
<dbReference type="InterPro" id="IPR020563">
    <property type="entry name" value="X-over_junc_endoDNase_Mg_BS"/>
</dbReference>
<evidence type="ECO:0000256" key="13">
    <source>
        <dbReference type="NCBIfam" id="TIGR00228"/>
    </source>
</evidence>
<dbReference type="SUPFAM" id="SSF53098">
    <property type="entry name" value="Ribonuclease H-like"/>
    <property type="match status" value="1"/>
</dbReference>
<keyword evidence="2 12" id="KW-0963">Cytoplasm</keyword>
<dbReference type="PANTHER" id="PTHR30194:SF3">
    <property type="entry name" value="CROSSOVER JUNCTION ENDODEOXYRIBONUCLEASE RUVC"/>
    <property type="match status" value="1"/>
</dbReference>
<feature type="active site" evidence="12">
    <location>
        <position position="7"/>
    </location>
</feature>
<evidence type="ECO:0000256" key="4">
    <source>
        <dbReference type="ARBA" id="ARBA00022723"/>
    </source>
</evidence>
<evidence type="ECO:0000313" key="14">
    <source>
        <dbReference type="EMBL" id="WZL76731.1"/>
    </source>
</evidence>
<evidence type="ECO:0000256" key="8">
    <source>
        <dbReference type="ARBA" id="ARBA00022842"/>
    </source>
</evidence>
<comment type="subunit">
    <text evidence="12">Homodimer which binds Holliday junction (HJ) DNA. The HJ becomes 2-fold symmetrical on binding to RuvC with unstacked arms; it has a different conformation from HJ DNA in complex with RuvA. In the full resolvosome a probable DNA-RuvA(4)-RuvB(12)-RuvC(2) complex forms which resolves the HJ.</text>
</comment>
<comment type="similarity">
    <text evidence="1 12">Belongs to the RuvC family.</text>
</comment>
<dbReference type="Pfam" id="PF02075">
    <property type="entry name" value="RuvC"/>
    <property type="match status" value="1"/>
</dbReference>
<proteinExistence type="inferred from homology"/>
<keyword evidence="4 12" id="KW-0479">Metal-binding</keyword>
<evidence type="ECO:0000256" key="3">
    <source>
        <dbReference type="ARBA" id="ARBA00022722"/>
    </source>
</evidence>
<dbReference type="CDD" id="cd16962">
    <property type="entry name" value="RuvC"/>
    <property type="match status" value="1"/>
</dbReference>
<keyword evidence="8 12" id="KW-0460">Magnesium</keyword>
<feature type="active site" evidence="12">
    <location>
        <position position="142"/>
    </location>
</feature>